<organism evidence="2 3">
    <name type="scientific">Croceicoccus pelagius</name>
    <dbReference type="NCBI Taxonomy" id="1703341"/>
    <lineage>
        <taxon>Bacteria</taxon>
        <taxon>Pseudomonadati</taxon>
        <taxon>Pseudomonadota</taxon>
        <taxon>Alphaproteobacteria</taxon>
        <taxon>Sphingomonadales</taxon>
        <taxon>Erythrobacteraceae</taxon>
        <taxon>Croceicoccus</taxon>
    </lineage>
</organism>
<keyword evidence="3" id="KW-1185">Reference proteome</keyword>
<protein>
    <submittedName>
        <fullName evidence="2">Uncharacterized protein</fullName>
    </submittedName>
</protein>
<accession>A0A916YMT1</accession>
<gene>
    <name evidence="2" type="ORF">GCM10010989_27660</name>
</gene>
<dbReference type="Proteomes" id="UP000598997">
    <property type="component" value="Unassembled WGS sequence"/>
</dbReference>
<sequence>METQLRRKNRDASGHEVLLGGAANDGRRLTPEPQRIAIGDFLARFGHDRITRAIEKVRNSYSEPGHGFYHRLVRAAGKAMNEDCTLSERDA</sequence>
<name>A0A916YMT1_9SPHN</name>
<dbReference type="EMBL" id="BMIO01000010">
    <property type="protein sequence ID" value="GGD52016.1"/>
    <property type="molecule type" value="Genomic_DNA"/>
</dbReference>
<dbReference type="AlphaFoldDB" id="A0A916YMT1"/>
<evidence type="ECO:0000313" key="3">
    <source>
        <dbReference type="Proteomes" id="UP000598997"/>
    </source>
</evidence>
<feature type="region of interest" description="Disordered" evidence="1">
    <location>
        <begin position="1"/>
        <end position="31"/>
    </location>
</feature>
<evidence type="ECO:0000256" key="1">
    <source>
        <dbReference type="SAM" id="MobiDB-lite"/>
    </source>
</evidence>
<comment type="caution">
    <text evidence="2">The sequence shown here is derived from an EMBL/GenBank/DDBJ whole genome shotgun (WGS) entry which is preliminary data.</text>
</comment>
<dbReference type="RefSeq" id="WP_066762627.1">
    <property type="nucleotide sequence ID" value="NZ_BMIO01000010.1"/>
</dbReference>
<reference evidence="2 3" key="1">
    <citation type="journal article" date="2014" name="Int. J. Syst. Evol. Microbiol.">
        <title>Complete genome sequence of Corynebacterium casei LMG S-19264T (=DSM 44701T), isolated from a smear-ripened cheese.</title>
        <authorList>
            <consortium name="US DOE Joint Genome Institute (JGI-PGF)"/>
            <person name="Walter F."/>
            <person name="Albersmeier A."/>
            <person name="Kalinowski J."/>
            <person name="Ruckert C."/>
        </authorList>
    </citation>
    <scope>NUCLEOTIDE SEQUENCE [LARGE SCALE GENOMIC DNA]</scope>
    <source>
        <strain evidence="2 3">CGMCC 1.15358</strain>
    </source>
</reference>
<evidence type="ECO:0000313" key="2">
    <source>
        <dbReference type="EMBL" id="GGD52016.1"/>
    </source>
</evidence>
<proteinExistence type="predicted"/>